<dbReference type="SUPFAM" id="SSF55166">
    <property type="entry name" value="Hedgehog/DD-peptidase"/>
    <property type="match status" value="1"/>
</dbReference>
<dbReference type="EMBL" id="PYXZ01000001">
    <property type="protein sequence ID" value="PUA82611.1"/>
    <property type="molecule type" value="Genomic_DNA"/>
</dbReference>
<dbReference type="PANTHER" id="PTHR34385:SF1">
    <property type="entry name" value="PEPTIDOGLYCAN L-ALANYL-D-GLUTAMATE ENDOPEPTIDASE CWLK"/>
    <property type="match status" value="1"/>
</dbReference>
<evidence type="ECO:0000313" key="3">
    <source>
        <dbReference type="EMBL" id="PUA82611.1"/>
    </source>
</evidence>
<dbReference type="AlphaFoldDB" id="A0A2R7Z1X1"/>
<dbReference type="InterPro" id="IPR052179">
    <property type="entry name" value="DD-CPase-like"/>
</dbReference>
<evidence type="ECO:0000256" key="1">
    <source>
        <dbReference type="SAM" id="SignalP"/>
    </source>
</evidence>
<feature type="signal peptide" evidence="1">
    <location>
        <begin position="1"/>
        <end position="23"/>
    </location>
</feature>
<keyword evidence="1" id="KW-0732">Signal</keyword>
<dbReference type="PANTHER" id="PTHR34385">
    <property type="entry name" value="D-ALANYL-D-ALANINE CARBOXYPEPTIDASE"/>
    <property type="match status" value="1"/>
</dbReference>
<accession>A0A2R7Z1X1</accession>
<proteinExistence type="predicted"/>
<sequence>MTTISRILTGVVAIAAAVVGVAASPTLDGVRHDDATTRVGTTGLDPGLRAAIRRATDAAAADGVTVRITSGWRSPAHQRRLLAAAVEEYGSEEEAARWVATPETSPHVQGEAVDIGPYDAMDWMSRHGSAFGLCQIYANEPWHYEVRPRAVEDGCPAAYDDPTQDPRMR</sequence>
<evidence type="ECO:0000313" key="4">
    <source>
        <dbReference type="Proteomes" id="UP000244867"/>
    </source>
</evidence>
<dbReference type="RefSeq" id="WP_108342797.1">
    <property type="nucleotide sequence ID" value="NZ_PYXZ01000001.1"/>
</dbReference>
<protein>
    <submittedName>
        <fullName evidence="3">Peptidase M15</fullName>
    </submittedName>
</protein>
<dbReference type="GO" id="GO:0006508">
    <property type="term" value="P:proteolysis"/>
    <property type="evidence" value="ECO:0007669"/>
    <property type="project" value="InterPro"/>
</dbReference>
<keyword evidence="4" id="KW-1185">Reference proteome</keyword>
<dbReference type="GO" id="GO:0008233">
    <property type="term" value="F:peptidase activity"/>
    <property type="evidence" value="ECO:0007669"/>
    <property type="project" value="InterPro"/>
</dbReference>
<gene>
    <name evidence="3" type="ORF">C7S10_02440</name>
</gene>
<dbReference type="CDD" id="cd14846">
    <property type="entry name" value="Peptidase_M15_like"/>
    <property type="match status" value="1"/>
</dbReference>
<dbReference type="InterPro" id="IPR003709">
    <property type="entry name" value="VanY-like_core_dom"/>
</dbReference>
<dbReference type="Pfam" id="PF02557">
    <property type="entry name" value="VanY"/>
    <property type="match status" value="1"/>
</dbReference>
<dbReference type="InterPro" id="IPR009045">
    <property type="entry name" value="Zn_M74/Hedgehog-like"/>
</dbReference>
<reference evidence="3 4" key="1">
    <citation type="submission" date="2018-03" db="EMBL/GenBank/DDBJ databases">
        <authorList>
            <person name="Keele B.F."/>
        </authorList>
    </citation>
    <scope>NUCLEOTIDE SEQUENCE [LARGE SCALE GENOMIC DNA]</scope>
    <source>
        <strain evidence="3 4">IB-3</strain>
    </source>
</reference>
<name>A0A2R7Z1X1_9ACTN</name>
<feature type="chain" id="PRO_5015354618" evidence="1">
    <location>
        <begin position="24"/>
        <end position="169"/>
    </location>
</feature>
<evidence type="ECO:0000259" key="2">
    <source>
        <dbReference type="Pfam" id="PF02557"/>
    </source>
</evidence>
<dbReference type="Proteomes" id="UP000244867">
    <property type="component" value="Unassembled WGS sequence"/>
</dbReference>
<dbReference type="OrthoDB" id="3293184at2"/>
<organism evidence="3 4">
    <name type="scientific">Nocardioides currus</name>
    <dbReference type="NCBI Taxonomy" id="2133958"/>
    <lineage>
        <taxon>Bacteria</taxon>
        <taxon>Bacillati</taxon>
        <taxon>Actinomycetota</taxon>
        <taxon>Actinomycetes</taxon>
        <taxon>Propionibacteriales</taxon>
        <taxon>Nocardioidaceae</taxon>
        <taxon>Nocardioides</taxon>
    </lineage>
</organism>
<comment type="caution">
    <text evidence="3">The sequence shown here is derived from an EMBL/GenBank/DDBJ whole genome shotgun (WGS) entry which is preliminary data.</text>
</comment>
<dbReference type="Gene3D" id="3.30.1380.10">
    <property type="match status" value="1"/>
</dbReference>
<feature type="domain" description="D-alanyl-D-alanine carboxypeptidase-like core" evidence="2">
    <location>
        <begin position="44"/>
        <end position="144"/>
    </location>
</feature>